<evidence type="ECO:0000313" key="3">
    <source>
        <dbReference type="Proteomes" id="UP000680038"/>
    </source>
</evidence>
<dbReference type="Gene3D" id="1.20.120.450">
    <property type="entry name" value="dinb family like domain"/>
    <property type="match status" value="1"/>
</dbReference>
<dbReference type="SUPFAM" id="SSF109854">
    <property type="entry name" value="DinB/YfiT-like putative metalloenzymes"/>
    <property type="match status" value="1"/>
</dbReference>
<evidence type="ECO:0000259" key="1">
    <source>
        <dbReference type="Pfam" id="PF12867"/>
    </source>
</evidence>
<dbReference type="AlphaFoldDB" id="A0A916NCG8"/>
<reference evidence="2" key="1">
    <citation type="submission" date="2021-04" db="EMBL/GenBank/DDBJ databases">
        <authorList>
            <person name="Rodrigo-Torres L."/>
            <person name="Arahal R. D."/>
            <person name="Lucena T."/>
        </authorList>
    </citation>
    <scope>NUCLEOTIDE SEQUENCE</scope>
    <source>
        <strain evidence="2">CECT 9275</strain>
    </source>
</reference>
<evidence type="ECO:0000313" key="2">
    <source>
        <dbReference type="EMBL" id="CAG5004370.1"/>
    </source>
</evidence>
<proteinExistence type="predicted"/>
<feature type="domain" description="DinB-like" evidence="1">
    <location>
        <begin position="49"/>
        <end position="170"/>
    </location>
</feature>
<gene>
    <name evidence="2" type="ORF">DYBT9275_03357</name>
</gene>
<dbReference type="EMBL" id="CAJRAF010000002">
    <property type="protein sequence ID" value="CAG5004370.1"/>
    <property type="molecule type" value="Genomic_DNA"/>
</dbReference>
<keyword evidence="3" id="KW-1185">Reference proteome</keyword>
<sequence length="203" mass="23523">MFSLNQRCNLAPSTGKPDMETKDEVLRIIDLLNDTYESEEAWYGPSVVEALRDVTPKMAEKRLSTNTHSIAEIVYHMTTWRIFAVRKIQGDAEFDIKTQDKDWKKFPVVDEFEWEAIQMELSLSQEELISELEKIESDMFLEDFVPGRDYSYYTLIHGVIQHDIYHAGQVGLIKKALKSMPADEDDYGAYDDHGDFSGDNDFY</sequence>
<dbReference type="Pfam" id="PF12867">
    <property type="entry name" value="DinB_2"/>
    <property type="match status" value="1"/>
</dbReference>
<dbReference type="InterPro" id="IPR034660">
    <property type="entry name" value="DinB/YfiT-like"/>
</dbReference>
<name>A0A916NCG8_9BACT</name>
<dbReference type="Proteomes" id="UP000680038">
    <property type="component" value="Unassembled WGS sequence"/>
</dbReference>
<dbReference type="InterPro" id="IPR024775">
    <property type="entry name" value="DinB-like"/>
</dbReference>
<organism evidence="2 3">
    <name type="scientific">Dyadobacter helix</name>
    <dbReference type="NCBI Taxonomy" id="2822344"/>
    <lineage>
        <taxon>Bacteria</taxon>
        <taxon>Pseudomonadati</taxon>
        <taxon>Bacteroidota</taxon>
        <taxon>Cytophagia</taxon>
        <taxon>Cytophagales</taxon>
        <taxon>Spirosomataceae</taxon>
        <taxon>Dyadobacter</taxon>
    </lineage>
</organism>
<protein>
    <recommendedName>
        <fullName evidence="1">DinB-like domain-containing protein</fullName>
    </recommendedName>
</protein>
<comment type="caution">
    <text evidence="2">The sequence shown here is derived from an EMBL/GenBank/DDBJ whole genome shotgun (WGS) entry which is preliminary data.</text>
</comment>
<accession>A0A916NCG8</accession>